<evidence type="ECO:0000313" key="2">
    <source>
        <dbReference type="Proteomes" id="UP000484858"/>
    </source>
</evidence>
<dbReference type="Proteomes" id="UP000484858">
    <property type="component" value="Unassembled WGS sequence"/>
</dbReference>
<name>A0A829X4W9_GLUOY</name>
<reference evidence="1 2" key="1">
    <citation type="submission" date="2013-04" db="EMBL/GenBank/DDBJ databases">
        <title>Gluconobacter oxydans NBRC 3293 whole genome sequence.</title>
        <authorList>
            <person name="Matsutani M."/>
            <person name="Yakushi T."/>
            <person name="Matsushita K."/>
        </authorList>
    </citation>
    <scope>NUCLEOTIDE SEQUENCE [LARGE SCALE GENOMIC DNA]</scope>
    <source>
        <strain evidence="1 2">NBRC 3293</strain>
    </source>
</reference>
<evidence type="ECO:0000313" key="1">
    <source>
        <dbReference type="EMBL" id="GEM17870.1"/>
    </source>
</evidence>
<dbReference type="AlphaFoldDB" id="A0A829X4W9"/>
<dbReference type="RefSeq" id="WP_172493320.1">
    <property type="nucleotide sequence ID" value="NZ_BARJ01000012.1"/>
</dbReference>
<comment type="caution">
    <text evidence="1">The sequence shown here is derived from an EMBL/GenBank/DDBJ whole genome shotgun (WGS) entry which is preliminary data.</text>
</comment>
<sequence>MASFQKDASRLAQDWGINLPGVTHYVGERGNAYDAAPTFGAVTAPNSGIPAIINTMVDPQLIRQLVTPTKSEEIYGSQKKGDRAVKTVMFPVIEASGYAVAYGDYEQAGDSSANANWVSRQSFTFQTWAKYGDLESEMMGMGSIDWVAEQRTAGSSVLEKQQNLLNLFGISGLENYGALNDPALPAAITASVKTGTATSWLSTSDPNAIYTDFVDLFSALNKAMMGNIDNQTRVKVVIPSELSPVMTYTNSFGITLEDMLKKSWPNMEIVFLPEAGVTMSGGYTSANVMQMFVPEVDGVETVTTAFTERLTMHRLEQYSTNARQKMSRGGWGSIWKRPMAVQQMVGI</sequence>
<protein>
    <recommendedName>
        <fullName evidence="3">DUF2184 domain-containing protein</fullName>
    </recommendedName>
</protein>
<gene>
    <name evidence="1" type="ORF">NBRC3293_2367</name>
</gene>
<organism evidence="1 2">
    <name type="scientific">Gluconobacter oxydans NBRC 3293</name>
    <dbReference type="NCBI Taxonomy" id="1315969"/>
    <lineage>
        <taxon>Bacteria</taxon>
        <taxon>Pseudomonadati</taxon>
        <taxon>Pseudomonadota</taxon>
        <taxon>Alphaproteobacteria</taxon>
        <taxon>Acetobacterales</taxon>
        <taxon>Acetobacteraceae</taxon>
        <taxon>Gluconobacter</taxon>
    </lineage>
</organism>
<proteinExistence type="predicted"/>
<dbReference type="EMBL" id="BARJ01000012">
    <property type="protein sequence ID" value="GEM17870.1"/>
    <property type="molecule type" value="Genomic_DNA"/>
</dbReference>
<evidence type="ECO:0008006" key="3">
    <source>
        <dbReference type="Google" id="ProtNLM"/>
    </source>
</evidence>
<accession>A0A829X4W9</accession>